<evidence type="ECO:0000313" key="2">
    <source>
        <dbReference type="EMBL" id="GIL68855.1"/>
    </source>
</evidence>
<accession>A0A8J4BSZ6</accession>
<feature type="compositionally biased region" description="Low complexity" evidence="1">
    <location>
        <begin position="636"/>
        <end position="646"/>
    </location>
</feature>
<feature type="compositionally biased region" description="Low complexity" evidence="1">
    <location>
        <begin position="162"/>
        <end position="177"/>
    </location>
</feature>
<keyword evidence="3" id="KW-1185">Reference proteome</keyword>
<feature type="compositionally biased region" description="Low complexity" evidence="1">
    <location>
        <begin position="298"/>
        <end position="308"/>
    </location>
</feature>
<feature type="compositionally biased region" description="Low complexity" evidence="1">
    <location>
        <begin position="669"/>
        <end position="684"/>
    </location>
</feature>
<feature type="region of interest" description="Disordered" evidence="1">
    <location>
        <begin position="660"/>
        <end position="725"/>
    </location>
</feature>
<feature type="region of interest" description="Disordered" evidence="1">
    <location>
        <begin position="1050"/>
        <end position="1084"/>
    </location>
</feature>
<dbReference type="EMBL" id="BNCO01000134">
    <property type="protein sequence ID" value="GIL68855.1"/>
    <property type="molecule type" value="Genomic_DNA"/>
</dbReference>
<feature type="compositionally biased region" description="Low complexity" evidence="1">
    <location>
        <begin position="282"/>
        <end position="291"/>
    </location>
</feature>
<feature type="compositionally biased region" description="Low complexity" evidence="1">
    <location>
        <begin position="339"/>
        <end position="350"/>
    </location>
</feature>
<protein>
    <submittedName>
        <fullName evidence="2">Uncharacterized protein</fullName>
    </submittedName>
</protein>
<feature type="compositionally biased region" description="Low complexity" evidence="1">
    <location>
        <begin position="1165"/>
        <end position="1176"/>
    </location>
</feature>
<feature type="compositionally biased region" description="Low complexity" evidence="1">
    <location>
        <begin position="1250"/>
        <end position="1259"/>
    </location>
</feature>
<dbReference type="Proteomes" id="UP000747399">
    <property type="component" value="Unassembled WGS sequence"/>
</dbReference>
<reference evidence="2" key="1">
    <citation type="journal article" date="2021" name="Proc. Natl. Acad. Sci. U.S.A.">
        <title>Three genomes in the algal genus Volvox reveal the fate of a haploid sex-determining region after a transition to homothallism.</title>
        <authorList>
            <person name="Yamamoto K."/>
            <person name="Hamaji T."/>
            <person name="Kawai-Toyooka H."/>
            <person name="Matsuzaki R."/>
            <person name="Takahashi F."/>
            <person name="Nishimura Y."/>
            <person name="Kawachi M."/>
            <person name="Noguchi H."/>
            <person name="Minakuchi Y."/>
            <person name="Umen J.G."/>
            <person name="Toyoda A."/>
            <person name="Nozaki H."/>
        </authorList>
    </citation>
    <scope>NUCLEOTIDE SEQUENCE</scope>
    <source>
        <strain evidence="2">NIES-3780</strain>
    </source>
</reference>
<feature type="compositionally biased region" description="Gly residues" evidence="1">
    <location>
        <begin position="607"/>
        <end position="616"/>
    </location>
</feature>
<organism evidence="2 3">
    <name type="scientific">Volvox africanus</name>
    <dbReference type="NCBI Taxonomy" id="51714"/>
    <lineage>
        <taxon>Eukaryota</taxon>
        <taxon>Viridiplantae</taxon>
        <taxon>Chlorophyta</taxon>
        <taxon>core chlorophytes</taxon>
        <taxon>Chlorophyceae</taxon>
        <taxon>CS clade</taxon>
        <taxon>Chlamydomonadales</taxon>
        <taxon>Volvocaceae</taxon>
        <taxon>Volvox</taxon>
    </lineage>
</organism>
<feature type="compositionally biased region" description="Gly residues" evidence="1">
    <location>
        <begin position="131"/>
        <end position="140"/>
    </location>
</feature>
<sequence length="1324" mass="137576">MAETTDAKERLAKTIAVLERSDYASSLNSGQEELPWGLAYAVAVQKESVGKGHAVRGLGRPKQGQHPGPSALLKHRTGSPSKADTGAPAFDPFGRTAARVANPVEVAWRSTVAATITEPLPLATAVGANGAGGGGGGGGRQTLAPLPPKPTSTGATTLAAALGPSASQSNSSAARSQVPKSTELMQTVAANLGWGGSPMRLTEVPEVFWKTVSPEVHSQITEYLFEQDYDANKYISAQLQELHARRGTQLHRTSVHVGLEAPNDGRLVGGLLAEPRDPVSPPLSNSSALAAYPPPTASPTVGTPPAAAGAGGNFTLIRSGGGGGGTGGGRSSSRRHSNGHTSVASSVVSFGGAGGGPSSHSRDHSADGSAAVAGGGRSDLVTAAATVAPAMMSKYEEQQMLRSTVALSAVLTADQTGLLGGGNINRGVGAQAYSRWFRPDGTSKWKPCVVTAVSEDGTAFAIEWLHIRKTKTVSRFNILFDGESETALKELRNAALEHQRRLQQQLEFNAARDSVPLSAAPLLTDGMVGGIVRRLGLDYWDTSFPSTSGVVTAAAADGSTTGRGGGSGDGGGGSIDNAAAAAAAAAEVTGHATRSSGGNSWGDEGGEFGTGDLSGGDDGRGGSEDGGDQRDSEPTRSISRNMSSISRFSRISRSAASARAQLQGTSFRSVQSTVSRGGVSTSSNSGGGTANEQDFGPATGNGTASRAPSRGSPPRASSAGMSVAGGQVAGSKRAVAGLAIPARPALRRRLLQWRHIKRAWRRATTDEPVERIRQRLEEARMEYAIAHNRHVFRVMFARMFGSSGVPDQVEELLMDISRTANTDEDDGGLIFIHRPLLQPGRSTSSMNVHDGSSRESLAPSTFGPPPSVFVPCPAAFEEPGDGTPPPGVTAYGIMALGEMSLMAAPPTLRALQQASSYLVNIHVRDIFGLQLLPARHVFAFLAGHNKVAAEHQAFIESCRRPAPTAIISSPLGASVFETRPFRPDDSIDLITFLNIQEGVRIEEIYDIRSRVCQQLAYIIADAADEALQAAVAAAAAAAVAAVERANGKLRTPPGAVPGQAAPWQRQPFPALAPSSSSSMKASGSRLYQLPPTPGTAAAAMVQHAAAQAAFDPVPFFRLTSTLNVELFYSIRMWMLQSLRTYAAALELYSYGGVDTHLYDGVPTEVEQTTTTGEWEQPQPPPPPPLPSNGDHADYSRVSGAGAGIDRSKPATPPSVSPQSPGSVFARRVSTFSSDGGGVNGTNGQPSPTDSSHSSSSRGHSCAPLFRVTLGVVDGEVHFSPPLDTLCQRLVDSVLLAIEAINTLPGLEISLRQIYREAYPGAAKG</sequence>
<feature type="compositionally biased region" description="Gly residues" evidence="1">
    <location>
        <begin position="319"/>
        <end position="330"/>
    </location>
</feature>
<evidence type="ECO:0000256" key="1">
    <source>
        <dbReference type="SAM" id="MobiDB-lite"/>
    </source>
</evidence>
<feature type="compositionally biased region" description="Basic and acidic residues" evidence="1">
    <location>
        <begin position="617"/>
        <end position="634"/>
    </location>
</feature>
<feature type="compositionally biased region" description="Pro residues" evidence="1">
    <location>
        <begin position="1177"/>
        <end position="1186"/>
    </location>
</feature>
<gene>
    <name evidence="2" type="ORF">Vafri_22076</name>
</gene>
<name>A0A8J4BSZ6_9CHLO</name>
<proteinExistence type="predicted"/>
<feature type="non-terminal residue" evidence="2">
    <location>
        <position position="1"/>
    </location>
</feature>
<feature type="region of interest" description="Disordered" evidence="1">
    <location>
        <begin position="162"/>
        <end position="181"/>
    </location>
</feature>
<comment type="caution">
    <text evidence="2">The sequence shown here is derived from an EMBL/GenBank/DDBJ whole genome shotgun (WGS) entry which is preliminary data.</text>
</comment>
<feature type="region of interest" description="Disordered" evidence="1">
    <location>
        <begin position="1165"/>
        <end position="1259"/>
    </location>
</feature>
<feature type="region of interest" description="Disordered" evidence="1">
    <location>
        <begin position="268"/>
        <end position="374"/>
    </location>
</feature>
<feature type="compositionally biased region" description="Low complexity" evidence="1">
    <location>
        <begin position="704"/>
        <end position="720"/>
    </location>
</feature>
<feature type="compositionally biased region" description="Low complexity" evidence="1">
    <location>
        <begin position="1067"/>
        <end position="1084"/>
    </location>
</feature>
<feature type="region of interest" description="Disordered" evidence="1">
    <location>
        <begin position="131"/>
        <end position="155"/>
    </location>
</feature>
<feature type="region of interest" description="Disordered" evidence="1">
    <location>
        <begin position="590"/>
        <end position="646"/>
    </location>
</feature>
<feature type="region of interest" description="Disordered" evidence="1">
    <location>
        <begin position="52"/>
        <end position="90"/>
    </location>
</feature>
<evidence type="ECO:0000313" key="3">
    <source>
        <dbReference type="Proteomes" id="UP000747399"/>
    </source>
</evidence>